<dbReference type="Proteomes" id="UP000523795">
    <property type="component" value="Unassembled WGS sequence"/>
</dbReference>
<comment type="caution">
    <text evidence="2">The sequence shown here is derived from an EMBL/GenBank/DDBJ whole genome shotgun (WGS) entry which is preliminary data.</text>
</comment>
<dbReference type="Pfam" id="PF12680">
    <property type="entry name" value="SnoaL_2"/>
    <property type="match status" value="1"/>
</dbReference>
<dbReference type="SUPFAM" id="SSF54427">
    <property type="entry name" value="NTF2-like"/>
    <property type="match status" value="1"/>
</dbReference>
<dbReference type="Gene3D" id="3.10.450.50">
    <property type="match status" value="1"/>
</dbReference>
<name>A0ABX1JR46_9MICC</name>
<proteinExistence type="predicted"/>
<protein>
    <submittedName>
        <fullName evidence="2">SnoaL-like domain-containing protein</fullName>
    </submittedName>
</protein>
<organism evidence="2 3">
    <name type="scientific">Arthrobacter deserti</name>
    <dbReference type="NCBI Taxonomy" id="1742687"/>
    <lineage>
        <taxon>Bacteria</taxon>
        <taxon>Bacillati</taxon>
        <taxon>Actinomycetota</taxon>
        <taxon>Actinomycetes</taxon>
        <taxon>Micrococcales</taxon>
        <taxon>Micrococcaceae</taxon>
        <taxon>Arthrobacter</taxon>
    </lineage>
</organism>
<evidence type="ECO:0000313" key="2">
    <source>
        <dbReference type="EMBL" id="NKX51201.1"/>
    </source>
</evidence>
<feature type="domain" description="SnoaL-like" evidence="1">
    <location>
        <begin position="15"/>
        <end position="114"/>
    </location>
</feature>
<gene>
    <name evidence="2" type="ORF">HER39_11625</name>
</gene>
<dbReference type="InterPro" id="IPR032710">
    <property type="entry name" value="NTF2-like_dom_sf"/>
</dbReference>
<keyword evidence="3" id="KW-1185">Reference proteome</keyword>
<accession>A0ABX1JR46</accession>
<dbReference type="EMBL" id="JAAZSR010000188">
    <property type="protein sequence ID" value="NKX51201.1"/>
    <property type="molecule type" value="Genomic_DNA"/>
</dbReference>
<evidence type="ECO:0000259" key="1">
    <source>
        <dbReference type="Pfam" id="PF12680"/>
    </source>
</evidence>
<dbReference type="InterPro" id="IPR037401">
    <property type="entry name" value="SnoaL-like"/>
</dbReference>
<reference evidence="2 3" key="1">
    <citation type="submission" date="2020-04" db="EMBL/GenBank/DDBJ databases">
        <authorList>
            <person name="Liu S."/>
        </authorList>
    </citation>
    <scope>NUCLEOTIDE SEQUENCE [LARGE SCALE GENOMIC DNA]</scope>
    <source>
        <strain evidence="2 3">CGMCC 1.15091</strain>
    </source>
</reference>
<evidence type="ECO:0000313" key="3">
    <source>
        <dbReference type="Proteomes" id="UP000523795"/>
    </source>
</evidence>
<sequence>MRPKEPRRSPRKDVVQAYTEGFRRMDHDLFLSCLTVDVVWVLHGDTTLSGKEAFDKEIGNAAFTGKPTLTIDRLVEEGGTVVALGSGAAARRDGGLLNFVFSDVFTFIDHKISRLETYQVNLG</sequence>